<dbReference type="SUPFAM" id="SSF47616">
    <property type="entry name" value="GST C-terminal domain-like"/>
    <property type="match status" value="2"/>
</dbReference>
<feature type="domain" description="GST C-terminal" evidence="4">
    <location>
        <begin position="143"/>
        <end position="302"/>
    </location>
</feature>
<dbReference type="SFLD" id="SFLDS00019">
    <property type="entry name" value="Glutathione_Transferase_(cytos"/>
    <property type="match status" value="1"/>
</dbReference>
<evidence type="ECO:0000259" key="3">
    <source>
        <dbReference type="PROSITE" id="PS50404"/>
    </source>
</evidence>
<organism evidence="5 6">
    <name type="scientific">Mizuhopecten yessoensis</name>
    <name type="common">Japanese scallop</name>
    <name type="synonym">Patinopecten yessoensis</name>
    <dbReference type="NCBI Taxonomy" id="6573"/>
    <lineage>
        <taxon>Eukaryota</taxon>
        <taxon>Metazoa</taxon>
        <taxon>Spiralia</taxon>
        <taxon>Lophotrochozoa</taxon>
        <taxon>Mollusca</taxon>
        <taxon>Bivalvia</taxon>
        <taxon>Autobranchia</taxon>
        <taxon>Pteriomorphia</taxon>
        <taxon>Pectinida</taxon>
        <taxon>Pectinoidea</taxon>
        <taxon>Pectinidae</taxon>
        <taxon>Mizuhopecten</taxon>
    </lineage>
</organism>
<keyword evidence="2" id="KW-0812">Transmembrane</keyword>
<dbReference type="EMBL" id="NEDP02004404">
    <property type="protein sequence ID" value="OWF45796.1"/>
    <property type="molecule type" value="Genomic_DNA"/>
</dbReference>
<reference evidence="5 6" key="1">
    <citation type="journal article" date="2017" name="Nat. Ecol. Evol.">
        <title>Scallop genome provides insights into evolution of bilaterian karyotype and development.</title>
        <authorList>
            <person name="Wang S."/>
            <person name="Zhang J."/>
            <person name="Jiao W."/>
            <person name="Li J."/>
            <person name="Xun X."/>
            <person name="Sun Y."/>
            <person name="Guo X."/>
            <person name="Huan P."/>
            <person name="Dong B."/>
            <person name="Zhang L."/>
            <person name="Hu X."/>
            <person name="Sun X."/>
            <person name="Wang J."/>
            <person name="Zhao C."/>
            <person name="Wang Y."/>
            <person name="Wang D."/>
            <person name="Huang X."/>
            <person name="Wang R."/>
            <person name="Lv J."/>
            <person name="Li Y."/>
            <person name="Zhang Z."/>
            <person name="Liu B."/>
            <person name="Lu W."/>
            <person name="Hui Y."/>
            <person name="Liang J."/>
            <person name="Zhou Z."/>
            <person name="Hou R."/>
            <person name="Li X."/>
            <person name="Liu Y."/>
            <person name="Li H."/>
            <person name="Ning X."/>
            <person name="Lin Y."/>
            <person name="Zhao L."/>
            <person name="Xing Q."/>
            <person name="Dou J."/>
            <person name="Li Y."/>
            <person name="Mao J."/>
            <person name="Guo H."/>
            <person name="Dou H."/>
            <person name="Li T."/>
            <person name="Mu C."/>
            <person name="Jiang W."/>
            <person name="Fu Q."/>
            <person name="Fu X."/>
            <person name="Miao Y."/>
            <person name="Liu J."/>
            <person name="Yu Q."/>
            <person name="Li R."/>
            <person name="Liao H."/>
            <person name="Li X."/>
            <person name="Kong Y."/>
            <person name="Jiang Z."/>
            <person name="Chourrout D."/>
            <person name="Li R."/>
            <person name="Bao Z."/>
        </authorList>
    </citation>
    <scope>NUCLEOTIDE SEQUENCE [LARGE SCALE GENOMIC DNA]</scope>
    <source>
        <strain evidence="5 6">PY_sf001</strain>
    </source>
</reference>
<evidence type="ECO:0000313" key="6">
    <source>
        <dbReference type="Proteomes" id="UP000242188"/>
    </source>
</evidence>
<evidence type="ECO:0000313" key="5">
    <source>
        <dbReference type="EMBL" id="OWF45796.1"/>
    </source>
</evidence>
<dbReference type="InterPro" id="IPR036249">
    <property type="entry name" value="Thioredoxin-like_sf"/>
</dbReference>
<dbReference type="GO" id="GO:0016740">
    <property type="term" value="F:transferase activity"/>
    <property type="evidence" value="ECO:0007669"/>
    <property type="project" value="UniProtKB-KW"/>
</dbReference>
<keyword evidence="2" id="KW-0472">Membrane</keyword>
<keyword evidence="6" id="KW-1185">Reference proteome</keyword>
<dbReference type="PANTHER" id="PTHR44051">
    <property type="entry name" value="GLUTATHIONE S-TRANSFERASE-RELATED"/>
    <property type="match status" value="1"/>
</dbReference>
<dbReference type="InterPro" id="IPR004045">
    <property type="entry name" value="Glutathione_S-Trfase_N"/>
</dbReference>
<dbReference type="Pfam" id="PF13409">
    <property type="entry name" value="GST_N_2"/>
    <property type="match status" value="1"/>
</dbReference>
<dbReference type="Pfam" id="PF00043">
    <property type="entry name" value="GST_C"/>
    <property type="match status" value="2"/>
</dbReference>
<dbReference type="Gene3D" id="1.20.1050.10">
    <property type="match status" value="2"/>
</dbReference>
<dbReference type="Gene3D" id="3.40.30.10">
    <property type="entry name" value="Glutaredoxin"/>
    <property type="match status" value="1"/>
</dbReference>
<dbReference type="InterPro" id="IPR036282">
    <property type="entry name" value="Glutathione-S-Trfase_C_sf"/>
</dbReference>
<dbReference type="PANTHER" id="PTHR44051:SF8">
    <property type="entry name" value="GLUTATHIONE S-TRANSFERASE GSTA"/>
    <property type="match status" value="1"/>
</dbReference>
<name>A0A210QAN8_MIZYE</name>
<protein>
    <submittedName>
        <fullName evidence="5">Glutathione S-transferase GstB</fullName>
    </submittedName>
</protein>
<feature type="domain" description="GST N-terminal" evidence="3">
    <location>
        <begin position="51"/>
        <end position="138"/>
    </location>
</feature>
<dbReference type="OrthoDB" id="202840at2759"/>
<keyword evidence="2" id="KW-1133">Transmembrane helix</keyword>
<dbReference type="STRING" id="6573.A0A210QAN8"/>
<evidence type="ECO:0000256" key="1">
    <source>
        <dbReference type="ARBA" id="ARBA00007409"/>
    </source>
</evidence>
<evidence type="ECO:0000256" key="2">
    <source>
        <dbReference type="SAM" id="Phobius"/>
    </source>
</evidence>
<gene>
    <name evidence="5" type="ORF">KP79_PYT13037</name>
</gene>
<dbReference type="CDD" id="cd00570">
    <property type="entry name" value="GST_N_family"/>
    <property type="match status" value="1"/>
</dbReference>
<dbReference type="PROSITE" id="PS50404">
    <property type="entry name" value="GST_NTER"/>
    <property type="match status" value="1"/>
</dbReference>
<comment type="similarity">
    <text evidence="1">Belongs to the GST superfamily.</text>
</comment>
<dbReference type="InterPro" id="IPR010987">
    <property type="entry name" value="Glutathione-S-Trfase_C-like"/>
</dbReference>
<dbReference type="InterPro" id="IPR004046">
    <property type="entry name" value="GST_C"/>
</dbReference>
<dbReference type="Proteomes" id="UP000242188">
    <property type="component" value="Unassembled WGS sequence"/>
</dbReference>
<dbReference type="PROSITE" id="PS50405">
    <property type="entry name" value="GST_CTER"/>
    <property type="match status" value="2"/>
</dbReference>
<dbReference type="AlphaFoldDB" id="A0A210QAN8"/>
<keyword evidence="5" id="KW-0808">Transferase</keyword>
<feature type="transmembrane region" description="Helical" evidence="2">
    <location>
        <begin position="6"/>
        <end position="27"/>
    </location>
</feature>
<sequence length="616" mass="70713">MANRILPDGIWPLIGTIIGAVVFWICYRRITRKTRARIKEGSLKSKFELPDGVSLFDNSHSVCARRVRIALLEKNIPFTKINIDLTIGEQFTKEYLAINSNGKVPAIHIKNVQDVPDCTLYESHVIIEYLDSVFPGTSLYPDDPRRRTCVRMWQEWEQQLAQDYMALLHQNLLGFLTRLMFGSVKVLEESLYDSISTTANAVYLRSCEGTYKTDAELEHHAFACYKMLYMLEKELGEEEYLVGDSLSAADIAVFPLISMFPVIGLPIPQDIFPNVTRYMKELGTRESFARSEDVDIQRLCYFITRFERVFVWISNLRSGDRHFRFNGSAALSRASALYKDVSEYDDMFDGKTNGRTLTEVPLSAETWQSTLLMMEKEMSFRLANGDVIDLIGRSSGCSRLQCLKEGDWTVVGQLSTLEYIDRTGSGQNFMPTDPLKKAYVQCWQAWEQAMYESDISPLIENKILSQVLVTRYQDNIDSLMQLECSPHHSDKFPVIVKCFLLGMRNYNHHVTDMLSKYSLEDLPSQEEQRESYTSHRENILTQLDYLESALRVRVYLVGDEVTLADMCVFCRLKQLTLLDIDIVVNRYPCVSKWMAKLTERPGFFAIAASAKLPLQL</sequence>
<proteinExistence type="inferred from homology"/>
<dbReference type="SFLD" id="SFLDG00358">
    <property type="entry name" value="Main_(cytGST)"/>
    <property type="match status" value="1"/>
</dbReference>
<dbReference type="InterPro" id="IPR040079">
    <property type="entry name" value="Glutathione_S-Trfase"/>
</dbReference>
<comment type="caution">
    <text evidence="5">The sequence shown here is derived from an EMBL/GenBank/DDBJ whole genome shotgun (WGS) entry which is preliminary data.</text>
</comment>
<evidence type="ECO:0000259" key="4">
    <source>
        <dbReference type="PROSITE" id="PS50405"/>
    </source>
</evidence>
<accession>A0A210QAN8</accession>
<feature type="domain" description="GST C-terminal" evidence="4">
    <location>
        <begin position="433"/>
        <end position="616"/>
    </location>
</feature>
<dbReference type="SUPFAM" id="SSF52833">
    <property type="entry name" value="Thioredoxin-like"/>
    <property type="match status" value="1"/>
</dbReference>